<sequence>MANSKKKDSPGTIARNKKARFDYHIEDKFEAGLVLLGWEVKSLRAGKCQLVDSFIFMKNEEAWLLNAHITPLKEASTHVIAEPTRYRKLLLNKRELGKILGRTQQEGMSCVPLSLYWKDNKVKCEIAIVRGKKDFDKRETEKDRDWERSKQRIVREHVKQ</sequence>
<comment type="function">
    <text evidence="3">Required for rescue of stalled ribosomes mediated by trans-translation. Binds to transfer-messenger RNA (tmRNA), required for stable association of tmRNA with ribosomes. tmRNA and SmpB together mimic tRNA shape, replacing the anticodon stem-loop with SmpB. tmRNA is encoded by the ssrA gene; the 2 termini fold to resemble tRNA(Ala) and it encodes a 'tag peptide', a short internal open reading frame. During trans-translation Ala-aminoacylated tmRNA acts like a tRNA, entering the A-site of stalled ribosomes, displacing the stalled mRNA. The ribosome then switches to translate the ORF on the tmRNA; the nascent peptide is terminated with the 'tag peptide' encoded by the tmRNA and targeted for degradation. The ribosome is freed to recommence translation, which seems to be the essential function of trans-translation.</text>
</comment>
<dbReference type="Gene3D" id="2.40.280.10">
    <property type="match status" value="1"/>
</dbReference>
<dbReference type="Pfam" id="PF01668">
    <property type="entry name" value="SmpB"/>
    <property type="match status" value="1"/>
</dbReference>
<dbReference type="InterPro" id="IPR000037">
    <property type="entry name" value="SsrA-bd_prot"/>
</dbReference>
<evidence type="ECO:0000313" key="6">
    <source>
        <dbReference type="Proteomes" id="UP001501337"/>
    </source>
</evidence>
<comment type="similarity">
    <text evidence="3">Belongs to the SmpB family.</text>
</comment>
<dbReference type="HAMAP" id="MF_00023">
    <property type="entry name" value="SmpB"/>
    <property type="match status" value="1"/>
</dbReference>
<keyword evidence="6" id="KW-1185">Reference proteome</keyword>
<protein>
    <recommendedName>
        <fullName evidence="3">SsrA-binding protein</fullName>
    </recommendedName>
    <alternativeName>
        <fullName evidence="3">Small protein B</fullName>
    </alternativeName>
</protein>
<dbReference type="InterPro" id="IPR020081">
    <property type="entry name" value="SsrA-bd_prot_CS"/>
</dbReference>
<accession>A0ABP7Q1M9</accession>
<dbReference type="PANTHER" id="PTHR30308">
    <property type="entry name" value="TMRNA-BINDING COMPONENT OF TRANS-TRANSLATION TAGGING COMPLEX"/>
    <property type="match status" value="1"/>
</dbReference>
<proteinExistence type="inferred from homology"/>
<evidence type="ECO:0000313" key="5">
    <source>
        <dbReference type="EMBL" id="GAA3975026.1"/>
    </source>
</evidence>
<evidence type="ECO:0000256" key="4">
    <source>
        <dbReference type="SAM" id="MobiDB-lite"/>
    </source>
</evidence>
<evidence type="ECO:0000256" key="1">
    <source>
        <dbReference type="ARBA" id="ARBA00022490"/>
    </source>
</evidence>
<dbReference type="Proteomes" id="UP001501337">
    <property type="component" value="Unassembled WGS sequence"/>
</dbReference>
<dbReference type="SUPFAM" id="SSF74982">
    <property type="entry name" value="Small protein B (SmpB)"/>
    <property type="match status" value="1"/>
</dbReference>
<dbReference type="PROSITE" id="PS01317">
    <property type="entry name" value="SSRP"/>
    <property type="match status" value="1"/>
</dbReference>
<feature type="region of interest" description="Disordered" evidence="4">
    <location>
        <begin position="134"/>
        <end position="160"/>
    </location>
</feature>
<reference evidence="6" key="1">
    <citation type="journal article" date="2019" name="Int. J. Syst. Evol. Microbiol.">
        <title>The Global Catalogue of Microorganisms (GCM) 10K type strain sequencing project: providing services to taxonomists for standard genome sequencing and annotation.</title>
        <authorList>
            <consortium name="The Broad Institute Genomics Platform"/>
            <consortium name="The Broad Institute Genome Sequencing Center for Infectious Disease"/>
            <person name="Wu L."/>
            <person name="Ma J."/>
        </authorList>
    </citation>
    <scope>NUCLEOTIDE SEQUENCE [LARGE SCALE GENOMIC DNA]</scope>
    <source>
        <strain evidence="6">JCM 17555</strain>
    </source>
</reference>
<dbReference type="NCBIfam" id="TIGR00086">
    <property type="entry name" value="smpB"/>
    <property type="match status" value="1"/>
</dbReference>
<organism evidence="5 6">
    <name type="scientific">Allohahella marinimesophila</name>
    <dbReference type="NCBI Taxonomy" id="1054972"/>
    <lineage>
        <taxon>Bacteria</taxon>
        <taxon>Pseudomonadati</taxon>
        <taxon>Pseudomonadota</taxon>
        <taxon>Gammaproteobacteria</taxon>
        <taxon>Oceanospirillales</taxon>
        <taxon>Hahellaceae</taxon>
        <taxon>Allohahella</taxon>
    </lineage>
</organism>
<evidence type="ECO:0000256" key="2">
    <source>
        <dbReference type="ARBA" id="ARBA00022884"/>
    </source>
</evidence>
<evidence type="ECO:0000256" key="3">
    <source>
        <dbReference type="HAMAP-Rule" id="MF_00023"/>
    </source>
</evidence>
<name>A0ABP7Q1M9_9GAMM</name>
<dbReference type="CDD" id="cd09294">
    <property type="entry name" value="SmpB"/>
    <property type="match status" value="1"/>
</dbReference>
<dbReference type="NCBIfam" id="NF003843">
    <property type="entry name" value="PRK05422.1"/>
    <property type="match status" value="1"/>
</dbReference>
<dbReference type="InterPro" id="IPR023620">
    <property type="entry name" value="SmpB"/>
</dbReference>
<comment type="subcellular location">
    <subcellularLocation>
        <location evidence="3">Cytoplasm</location>
    </subcellularLocation>
    <text evidence="3">The tmRNA-SmpB complex associates with stalled 70S ribosomes.</text>
</comment>
<gene>
    <name evidence="3 5" type="primary">smpB</name>
    <name evidence="5" type="ORF">GCM10022278_35020</name>
</gene>
<keyword evidence="2 3" id="KW-0694">RNA-binding</keyword>
<comment type="caution">
    <text evidence="5">The sequence shown here is derived from an EMBL/GenBank/DDBJ whole genome shotgun (WGS) entry which is preliminary data.</text>
</comment>
<dbReference type="PANTHER" id="PTHR30308:SF2">
    <property type="entry name" value="SSRA-BINDING PROTEIN"/>
    <property type="match status" value="1"/>
</dbReference>
<dbReference type="EMBL" id="BAABBO010000018">
    <property type="protein sequence ID" value="GAA3975026.1"/>
    <property type="molecule type" value="Genomic_DNA"/>
</dbReference>
<keyword evidence="1 3" id="KW-0963">Cytoplasm</keyword>